<reference evidence="2" key="2">
    <citation type="submission" date="2015-01" db="EMBL/GenBank/DDBJ databases">
        <title>Evolutionary Origins and Diversification of the Mycorrhizal Mutualists.</title>
        <authorList>
            <consortium name="DOE Joint Genome Institute"/>
            <consortium name="Mycorrhizal Genomics Consortium"/>
            <person name="Kohler A."/>
            <person name="Kuo A."/>
            <person name="Nagy L.G."/>
            <person name="Floudas D."/>
            <person name="Copeland A."/>
            <person name="Barry K.W."/>
            <person name="Cichocki N."/>
            <person name="Veneault-Fourrey C."/>
            <person name="LaButti K."/>
            <person name="Lindquist E.A."/>
            <person name="Lipzen A."/>
            <person name="Lundell T."/>
            <person name="Morin E."/>
            <person name="Murat C."/>
            <person name="Riley R."/>
            <person name="Ohm R."/>
            <person name="Sun H."/>
            <person name="Tunlid A."/>
            <person name="Henrissat B."/>
            <person name="Grigoriev I.V."/>
            <person name="Hibbett D.S."/>
            <person name="Martin F."/>
        </authorList>
    </citation>
    <scope>NUCLEOTIDE SEQUENCE [LARGE SCALE GENOMIC DNA]</scope>
    <source>
        <strain evidence="2">UH-Slu-Lm8-n1</strain>
    </source>
</reference>
<accession>A0A0D0AIY2</accession>
<dbReference type="AlphaFoldDB" id="A0A0D0AIY2"/>
<sequence length="120" mass="13655">MTSSVGPSRRCIWIPDHDQRDCQPIISVIMRMGFDRSIYRAVANAECTRECIHLGNFYNPQLWPYAHRTLSSQRMEAGIFQGASVAQSPSSLNDIFCSRPSLYIHQSPAGSRSHWRSKNI</sequence>
<evidence type="ECO:0000313" key="2">
    <source>
        <dbReference type="Proteomes" id="UP000054485"/>
    </source>
</evidence>
<reference evidence="1 2" key="1">
    <citation type="submission" date="2014-04" db="EMBL/GenBank/DDBJ databases">
        <authorList>
            <consortium name="DOE Joint Genome Institute"/>
            <person name="Kuo A."/>
            <person name="Ruytinx J."/>
            <person name="Rineau F."/>
            <person name="Colpaert J."/>
            <person name="Kohler A."/>
            <person name="Nagy L.G."/>
            <person name="Floudas D."/>
            <person name="Copeland A."/>
            <person name="Barry K.W."/>
            <person name="Cichocki N."/>
            <person name="Veneault-Fourrey C."/>
            <person name="LaButti K."/>
            <person name="Lindquist E.A."/>
            <person name="Lipzen A."/>
            <person name="Lundell T."/>
            <person name="Morin E."/>
            <person name="Murat C."/>
            <person name="Sun H."/>
            <person name="Tunlid A."/>
            <person name="Henrissat B."/>
            <person name="Grigoriev I.V."/>
            <person name="Hibbett D.S."/>
            <person name="Martin F."/>
            <person name="Nordberg H.P."/>
            <person name="Cantor M.N."/>
            <person name="Hua S.X."/>
        </authorList>
    </citation>
    <scope>NUCLEOTIDE SEQUENCE [LARGE SCALE GENOMIC DNA]</scope>
    <source>
        <strain evidence="1 2">UH-Slu-Lm8-n1</strain>
    </source>
</reference>
<gene>
    <name evidence="1" type="ORF">CY34DRAFT_813064</name>
</gene>
<protein>
    <submittedName>
        <fullName evidence="1">Uncharacterized protein</fullName>
    </submittedName>
</protein>
<dbReference type="HOGENOM" id="CLU_2051225_0_0_1"/>
<dbReference type="EMBL" id="KN835788">
    <property type="protein sequence ID" value="KIK34227.1"/>
    <property type="molecule type" value="Genomic_DNA"/>
</dbReference>
<evidence type="ECO:0000313" key="1">
    <source>
        <dbReference type="EMBL" id="KIK34227.1"/>
    </source>
</evidence>
<organism evidence="1 2">
    <name type="scientific">Suillus luteus UH-Slu-Lm8-n1</name>
    <dbReference type="NCBI Taxonomy" id="930992"/>
    <lineage>
        <taxon>Eukaryota</taxon>
        <taxon>Fungi</taxon>
        <taxon>Dikarya</taxon>
        <taxon>Basidiomycota</taxon>
        <taxon>Agaricomycotina</taxon>
        <taxon>Agaricomycetes</taxon>
        <taxon>Agaricomycetidae</taxon>
        <taxon>Boletales</taxon>
        <taxon>Suillineae</taxon>
        <taxon>Suillaceae</taxon>
        <taxon>Suillus</taxon>
    </lineage>
</organism>
<keyword evidence="2" id="KW-1185">Reference proteome</keyword>
<proteinExistence type="predicted"/>
<dbReference type="InParanoid" id="A0A0D0AIY2"/>
<name>A0A0D0AIY2_9AGAM</name>
<dbReference type="Proteomes" id="UP000054485">
    <property type="component" value="Unassembled WGS sequence"/>
</dbReference>